<sequence>MAAISRREKFVAISQSFRSRLEEVNCPFVEDVDDSWIMEHIFTPGEQRIRLLQWLFSRFDPHLTELFDSQCIPSDTKIDSRLQRLLYVSSILGLCNPNDVELVRGNTSKSKQIDFIDQLIDMVYISETSEDVSKRAMSSPGLIDESVSLPEQVNHDCNLLETIVRQENMNALFSVKTSLLPPDLTKNMRTSMKELGYGPDQRYELPQTYKLECLSEELAKQLIRSTAHLKELHACPEYDESVVKKVIKTTELVSSELAQLVTGFTFTFENEMRPWCGRSPPILSDIGVSFKRVYTLLQNFMQTLQSFSMIKTSVNSILKSQKDVDIPQEAEMIDRFKECVQILNDLSSSQQEKRY</sequence>
<gene>
    <name evidence="2" type="primary">LOC100376061</name>
</gene>
<dbReference type="Proteomes" id="UP000694865">
    <property type="component" value="Unplaced"/>
</dbReference>
<dbReference type="Pfam" id="PF06694">
    <property type="entry name" value="Plant_NMP1"/>
    <property type="match status" value="1"/>
</dbReference>
<dbReference type="RefSeq" id="XP_002734645.1">
    <property type="nucleotide sequence ID" value="XM_002734599.1"/>
</dbReference>
<reference evidence="2" key="1">
    <citation type="submission" date="2025-08" db="UniProtKB">
        <authorList>
            <consortium name="RefSeq"/>
        </authorList>
    </citation>
    <scope>IDENTIFICATION</scope>
    <source>
        <tissue evidence="2">Testes</tissue>
    </source>
</reference>
<evidence type="ECO:0000313" key="2">
    <source>
        <dbReference type="RefSeq" id="XP_002734645.1"/>
    </source>
</evidence>
<dbReference type="PANTHER" id="PTHR14352:SF2">
    <property type="entry name" value="HAUS AUGMIN-LIKE COMPLEX SUBUNIT 7"/>
    <property type="match status" value="1"/>
</dbReference>
<protein>
    <submittedName>
        <fullName evidence="2">Uncharacterized protein LOC100376061</fullName>
    </submittedName>
</protein>
<name>A0ABM0GPT2_SACKO</name>
<dbReference type="InterPro" id="IPR010604">
    <property type="entry name" value="Plant_AUG7"/>
</dbReference>
<dbReference type="GeneID" id="100376061"/>
<accession>A0ABM0GPT2</accession>
<proteinExistence type="predicted"/>
<keyword evidence="1" id="KW-1185">Reference proteome</keyword>
<evidence type="ECO:0000313" key="1">
    <source>
        <dbReference type="Proteomes" id="UP000694865"/>
    </source>
</evidence>
<dbReference type="InterPro" id="IPR029711">
    <property type="entry name" value="Haus7-like"/>
</dbReference>
<dbReference type="PANTHER" id="PTHR14352">
    <property type="entry name" value="HAUS AUGMIN-LIKE COMPLEX SUBUNIT 7"/>
    <property type="match status" value="1"/>
</dbReference>
<organism evidence="1 2">
    <name type="scientific">Saccoglossus kowalevskii</name>
    <name type="common">Acorn worm</name>
    <dbReference type="NCBI Taxonomy" id="10224"/>
    <lineage>
        <taxon>Eukaryota</taxon>
        <taxon>Metazoa</taxon>
        <taxon>Hemichordata</taxon>
        <taxon>Enteropneusta</taxon>
        <taxon>Harrimaniidae</taxon>
        <taxon>Saccoglossus</taxon>
    </lineage>
</organism>